<gene>
    <name evidence="1" type="ORF">N801_08645</name>
</gene>
<dbReference type="EMBL" id="AVPL01000020">
    <property type="protein sequence ID" value="KGN41287.1"/>
    <property type="molecule type" value="Genomic_DNA"/>
</dbReference>
<accession>A0A0A0JYY0</accession>
<evidence type="ECO:0000313" key="2">
    <source>
        <dbReference type="Proteomes" id="UP000030013"/>
    </source>
</evidence>
<comment type="caution">
    <text evidence="1">The sequence shown here is derived from an EMBL/GenBank/DDBJ whole genome shotgun (WGS) entry which is preliminary data.</text>
</comment>
<dbReference type="NCBIfam" id="TIGR02243">
    <property type="entry name" value="putative baseplate assembly protein"/>
    <property type="match status" value="1"/>
</dbReference>
<protein>
    <submittedName>
        <fullName evidence="1">Uncharacterized protein</fullName>
    </submittedName>
</protein>
<dbReference type="RefSeq" id="WP_035936761.1">
    <property type="nucleotide sequence ID" value="NZ_AVPL01000020.1"/>
</dbReference>
<keyword evidence="2" id="KW-1185">Reference proteome</keyword>
<dbReference type="Proteomes" id="UP000030013">
    <property type="component" value="Unassembled WGS sequence"/>
</dbReference>
<dbReference type="eggNOG" id="COG3299">
    <property type="taxonomic scope" value="Bacteria"/>
</dbReference>
<proteinExistence type="predicted"/>
<dbReference type="InterPro" id="IPR011749">
    <property type="entry name" value="CHP02243"/>
</dbReference>
<organism evidence="1 2">
    <name type="scientific">Knoellia aerolata DSM 18566</name>
    <dbReference type="NCBI Taxonomy" id="1385519"/>
    <lineage>
        <taxon>Bacteria</taxon>
        <taxon>Bacillati</taxon>
        <taxon>Actinomycetota</taxon>
        <taxon>Actinomycetes</taxon>
        <taxon>Micrococcales</taxon>
        <taxon>Intrasporangiaceae</taxon>
        <taxon>Knoellia</taxon>
    </lineage>
</organism>
<reference evidence="1 2" key="1">
    <citation type="submission" date="2013-08" db="EMBL/GenBank/DDBJ databases">
        <title>The genome sequence of Knoellia aerolata.</title>
        <authorList>
            <person name="Zhu W."/>
            <person name="Wang G."/>
        </authorList>
    </citation>
    <scope>NUCLEOTIDE SEQUENCE [LARGE SCALE GENOMIC DNA]</scope>
    <source>
        <strain evidence="1 2">DSM 18566</strain>
    </source>
</reference>
<evidence type="ECO:0000313" key="1">
    <source>
        <dbReference type="EMBL" id="KGN41287.1"/>
    </source>
</evidence>
<sequence>MSIPLPNLDDRRFQELVDDAKRMVQQRCPEWTDHNVSDPGVTLIETFAYITDTLLYRLNRVPDKLYLAFLELIGVRPHPPTAASVDVTFWLSAAQADDVVVRAGTQVSTVRTEHDDATVFETSRDLVIPVRSMAAVATQSRDEEVVPRAVELREATGFAAFSTTPRPGDALLVGLNEAAPGCAVSVHLDCEVRGVGVNPDHAPLRWEAWTGTSWRVCDTERDGTGGLNRPGSVIVHVPAGHVTSVVGGVRAGWLRSVVTEPELDYPPYVSPPLVRSVEVQTVGATVPAVHAEEVVDEVVGLSEGIPGQRFPLVRAPVVDDGQPLRLEVAAGPGWQTWEEVATFADHGTDDLVFRVDRAAAIIELAPAVREPDGTLTRYGAVPPKGAPLRVPVYRSGGGPRGNVAARAVSILRTSVPLIERVENRRPASGGTAGETLEELRVRGPLDLRTRDRAVTALDVEMLARRAAPSIARVRCVAEGDLGARLLVVPRAPIEADGRLSFESLVPAEPVLEAIAGYLDERRVVGTRLVIEPPSYQGVTVVARILARIRQDPDRLRAAALAALYHHFNPLTGGPDGDGWPFGRPVHAGEVYAVLQGLPGTELVEDVKLFAADPTTAERGDPTDRILIDPHALIFSFGHQVRVTKGG</sequence>
<dbReference type="OrthoDB" id="9027184at2"/>
<dbReference type="STRING" id="1385519.N801_08645"/>
<name>A0A0A0JYY0_9MICO</name>
<dbReference type="AlphaFoldDB" id="A0A0A0JYY0"/>